<proteinExistence type="predicted"/>
<protein>
    <submittedName>
        <fullName evidence="1">Uncharacterized protein</fullName>
    </submittedName>
</protein>
<name>A0ACC2L2F0_PERAE</name>
<organism evidence="1 2">
    <name type="scientific">Persea americana</name>
    <name type="common">Avocado</name>
    <dbReference type="NCBI Taxonomy" id="3435"/>
    <lineage>
        <taxon>Eukaryota</taxon>
        <taxon>Viridiplantae</taxon>
        <taxon>Streptophyta</taxon>
        <taxon>Embryophyta</taxon>
        <taxon>Tracheophyta</taxon>
        <taxon>Spermatophyta</taxon>
        <taxon>Magnoliopsida</taxon>
        <taxon>Magnoliidae</taxon>
        <taxon>Laurales</taxon>
        <taxon>Lauraceae</taxon>
        <taxon>Persea</taxon>
    </lineage>
</organism>
<comment type="caution">
    <text evidence="1">The sequence shown here is derived from an EMBL/GenBank/DDBJ whole genome shotgun (WGS) entry which is preliminary data.</text>
</comment>
<keyword evidence="2" id="KW-1185">Reference proteome</keyword>
<evidence type="ECO:0000313" key="2">
    <source>
        <dbReference type="Proteomes" id="UP001234297"/>
    </source>
</evidence>
<accession>A0ACC2L2F0</accession>
<dbReference type="EMBL" id="CM056814">
    <property type="protein sequence ID" value="KAJ8627672.1"/>
    <property type="molecule type" value="Genomic_DNA"/>
</dbReference>
<evidence type="ECO:0000313" key="1">
    <source>
        <dbReference type="EMBL" id="KAJ8627672.1"/>
    </source>
</evidence>
<gene>
    <name evidence="1" type="ORF">MRB53_020979</name>
</gene>
<reference evidence="1 2" key="1">
    <citation type="journal article" date="2022" name="Hortic Res">
        <title>A haplotype resolved chromosomal level avocado genome allows analysis of novel avocado genes.</title>
        <authorList>
            <person name="Nath O."/>
            <person name="Fletcher S.J."/>
            <person name="Hayward A."/>
            <person name="Shaw L.M."/>
            <person name="Masouleh A.K."/>
            <person name="Furtado A."/>
            <person name="Henry R.J."/>
            <person name="Mitter N."/>
        </authorList>
    </citation>
    <scope>NUCLEOTIDE SEQUENCE [LARGE SCALE GENOMIC DNA]</scope>
    <source>
        <strain evidence="2">cv. Hass</strain>
    </source>
</reference>
<dbReference type="Proteomes" id="UP001234297">
    <property type="component" value="Chromosome 6"/>
</dbReference>
<sequence>MHVQAKPESQGVVSDLHDPSPIRETSPQRHGTLLDAIFDLSLILCYAHIDASPLDAISDRLEIKCNRFIPNWWTDIGRFVIGKSECCQKVKQRSSFLISTYFKQVIPQFTAKLRMSSKVPMLILRFILLQGETDTHLVPNEGRFIQMLRFFGFRWRGGEKGKPMMLRASIRAQQRIKAEEDYPSTTATRFD</sequence>